<name>A0A6C0BHT4_9ZZZZ</name>
<accession>A0A6C0BHT4</accession>
<protein>
    <submittedName>
        <fullName evidence="1">Uncharacterized protein</fullName>
    </submittedName>
</protein>
<evidence type="ECO:0000313" key="1">
    <source>
        <dbReference type="EMBL" id="QHS91905.1"/>
    </source>
</evidence>
<dbReference type="EMBL" id="MN739166">
    <property type="protein sequence ID" value="QHS91905.1"/>
    <property type="molecule type" value="Genomic_DNA"/>
</dbReference>
<dbReference type="AlphaFoldDB" id="A0A6C0BHT4"/>
<proteinExistence type="predicted"/>
<reference evidence="1" key="1">
    <citation type="journal article" date="2020" name="Nature">
        <title>Giant virus diversity and host interactions through global metagenomics.</title>
        <authorList>
            <person name="Schulz F."/>
            <person name="Roux S."/>
            <person name="Paez-Espino D."/>
            <person name="Jungbluth S."/>
            <person name="Walsh D.A."/>
            <person name="Denef V.J."/>
            <person name="McMahon K.D."/>
            <person name="Konstantinidis K.T."/>
            <person name="Eloe-Fadrosh E.A."/>
            <person name="Kyrpides N.C."/>
            <person name="Woyke T."/>
        </authorList>
    </citation>
    <scope>NUCLEOTIDE SEQUENCE</scope>
    <source>
        <strain evidence="1">GVMAG-M-3300013285-6</strain>
    </source>
</reference>
<organism evidence="1">
    <name type="scientific">viral metagenome</name>
    <dbReference type="NCBI Taxonomy" id="1070528"/>
    <lineage>
        <taxon>unclassified sequences</taxon>
        <taxon>metagenomes</taxon>
        <taxon>organismal metagenomes</taxon>
    </lineage>
</organism>
<sequence>MSQSFDTFFHSKYTEFCDDLLVVCPELSKEIGAAKALSSEDRKDKYLSDVYSAGVKRKEGEYPGTVLPGMTISRTAWATLSAKSKKAIFDYLSLLDLFISFENTDASGNSAFSREAVDKIMKEWRSKLGSTDFKDMADKFTSMFGMEGDTLPPLPEQFLKGKLAKLAEDMVREIKPEDFGISPADVKACEEDPTRSFEILIQAATRDPTLLQGAMHKVAKKLQNKIQSGQLKPEELAAEAEELMKVFQGHPAFVQMMKSFRDSFTFDDKDTARSVGRDGENRLSIAKARLRKKLEERKKGKK</sequence>